<feature type="compositionally biased region" description="Pro residues" evidence="8">
    <location>
        <begin position="141"/>
        <end position="150"/>
    </location>
</feature>
<evidence type="ECO:0000256" key="9">
    <source>
        <dbReference type="SAM" id="Phobius"/>
    </source>
</evidence>
<dbReference type="Pfam" id="PF01594">
    <property type="entry name" value="AI-2E_transport"/>
    <property type="match status" value="2"/>
</dbReference>
<proteinExistence type="inferred from homology"/>
<keyword evidence="4" id="KW-1003">Cell membrane</keyword>
<comment type="caution">
    <text evidence="10">The sequence shown here is derived from an EMBL/GenBank/DDBJ whole genome shotgun (WGS) entry which is preliminary data.</text>
</comment>
<comment type="similarity">
    <text evidence="2">Belongs to the autoinducer-2 exporter (AI-2E) (TC 2.A.86) family.</text>
</comment>
<dbReference type="InterPro" id="IPR002549">
    <property type="entry name" value="AI-2E-like"/>
</dbReference>
<dbReference type="Proteomes" id="UP001524642">
    <property type="component" value="Unassembled WGS sequence"/>
</dbReference>
<evidence type="ECO:0000256" key="2">
    <source>
        <dbReference type="ARBA" id="ARBA00009773"/>
    </source>
</evidence>
<keyword evidence="5 9" id="KW-0812">Transmembrane</keyword>
<organism evidence="10 11">
    <name type="scientific">Roseomonas populi</name>
    <dbReference type="NCBI Taxonomy" id="3121582"/>
    <lineage>
        <taxon>Bacteria</taxon>
        <taxon>Pseudomonadati</taxon>
        <taxon>Pseudomonadota</taxon>
        <taxon>Alphaproteobacteria</taxon>
        <taxon>Acetobacterales</taxon>
        <taxon>Roseomonadaceae</taxon>
        <taxon>Roseomonas</taxon>
    </lineage>
</organism>
<comment type="subcellular location">
    <subcellularLocation>
        <location evidence="1">Cell membrane</location>
        <topology evidence="1">Multi-pass membrane protein</topology>
    </subcellularLocation>
</comment>
<gene>
    <name evidence="10" type="ORF">NRP21_25380</name>
</gene>
<keyword evidence="7 9" id="KW-0472">Membrane</keyword>
<evidence type="ECO:0000256" key="6">
    <source>
        <dbReference type="ARBA" id="ARBA00022989"/>
    </source>
</evidence>
<sequence length="678" mass="71871">MSTTLAPEGRPPAQVPPPSSPELGHLLTVVVGVVVVAGLYLAREVLIPITLAILLSFVLAPLVGLLRRLRLPRVPAVLLSVLLALGLILLIGSIIGVQIAGLARDAPRYQSAVQEKVEAAQDTVFGRIRDFSRRLSNEAAPPAPAPAPDPRGPEGTIPATPALPGLGGGDERRPVPVEIRPGESSAVELARKIVSPVLGPLETTFIVFIVAVFVLLQQEDLRDRLIRLFGSSDLHRTTEALDDAGRRLSKYFLAQLMLNGSFGVLVAIGLFIIGVPSPIVWGILAALFRFVPYVGSILAAAMPLVLAAATEPGWSMVIWTGVLFLVTESVMGQVVEPMVYGHSTGLSPVSVIVAAIFWTWLWGPIGLILATPLTLCLVVLGRHVERLEFLDVMLGDRPALTPVENFYQRILAGDTDEALSQAETLLQDRSLTSYYDEVALKGLRLAANDAERGVLPPGRLERIRNAVNGLVNDLSDVPDGDPPPKPQKAEPEAMPAGRTADEKAVPSQPAPDIVLPPRAERAGNWGSETSVLCLAGRGPLDEAASAMLSQLLAKHGLGARVVPHEASSREQVGRLETAGVAMVCVSYLDISGSPAHLRYLLRRLRQHLPGVPLLVGLWPEGDAVLTDASLAKAVGADYYTSSLHAAVMACLKAAVSGAQSPGAAQAAMEKADRKPLPG</sequence>
<feature type="region of interest" description="Disordered" evidence="8">
    <location>
        <begin position="135"/>
        <end position="173"/>
    </location>
</feature>
<evidence type="ECO:0000313" key="11">
    <source>
        <dbReference type="Proteomes" id="UP001524642"/>
    </source>
</evidence>
<feature type="region of interest" description="Disordered" evidence="8">
    <location>
        <begin position="471"/>
        <end position="521"/>
    </location>
</feature>
<accession>A0ABT1XB73</accession>
<reference evidence="10 11" key="1">
    <citation type="submission" date="2022-06" db="EMBL/GenBank/DDBJ databases">
        <title>Roseomonas CN29.</title>
        <authorList>
            <person name="Cheng Y."/>
            <person name="He X."/>
        </authorList>
    </citation>
    <scope>NUCLEOTIDE SEQUENCE [LARGE SCALE GENOMIC DNA]</scope>
    <source>
        <strain evidence="10 11">CN29</strain>
    </source>
</reference>
<dbReference type="PANTHER" id="PTHR21716">
    <property type="entry name" value="TRANSMEMBRANE PROTEIN"/>
    <property type="match status" value="1"/>
</dbReference>
<dbReference type="RefSeq" id="WP_257719034.1">
    <property type="nucleotide sequence ID" value="NZ_JANJOU010000033.1"/>
</dbReference>
<evidence type="ECO:0000256" key="8">
    <source>
        <dbReference type="SAM" id="MobiDB-lite"/>
    </source>
</evidence>
<protein>
    <submittedName>
        <fullName evidence="10">AI-2E family transporter</fullName>
    </submittedName>
</protein>
<feature type="transmembrane region" description="Helical" evidence="9">
    <location>
        <begin position="23"/>
        <end position="41"/>
    </location>
</feature>
<keyword evidence="6 9" id="KW-1133">Transmembrane helix</keyword>
<keyword evidence="11" id="KW-1185">Reference proteome</keyword>
<evidence type="ECO:0000256" key="5">
    <source>
        <dbReference type="ARBA" id="ARBA00022692"/>
    </source>
</evidence>
<evidence type="ECO:0000256" key="3">
    <source>
        <dbReference type="ARBA" id="ARBA00022448"/>
    </source>
</evidence>
<dbReference type="EMBL" id="JANJOU010000033">
    <property type="protein sequence ID" value="MCR0985387.1"/>
    <property type="molecule type" value="Genomic_DNA"/>
</dbReference>
<evidence type="ECO:0000256" key="4">
    <source>
        <dbReference type="ARBA" id="ARBA00022475"/>
    </source>
</evidence>
<evidence type="ECO:0000256" key="1">
    <source>
        <dbReference type="ARBA" id="ARBA00004651"/>
    </source>
</evidence>
<feature type="transmembrane region" description="Helical" evidence="9">
    <location>
        <begin position="197"/>
        <end position="216"/>
    </location>
</feature>
<feature type="transmembrane region" description="Helical" evidence="9">
    <location>
        <begin position="47"/>
        <end position="66"/>
    </location>
</feature>
<evidence type="ECO:0000313" key="10">
    <source>
        <dbReference type="EMBL" id="MCR0985387.1"/>
    </source>
</evidence>
<keyword evidence="3" id="KW-0813">Transport</keyword>
<name>A0ABT1XB73_9PROT</name>
<dbReference type="PANTHER" id="PTHR21716:SF53">
    <property type="entry name" value="PERMEASE PERM-RELATED"/>
    <property type="match status" value="1"/>
</dbReference>
<feature type="transmembrane region" description="Helical" evidence="9">
    <location>
        <begin position="256"/>
        <end position="284"/>
    </location>
</feature>
<feature type="transmembrane region" description="Helical" evidence="9">
    <location>
        <begin position="78"/>
        <end position="100"/>
    </location>
</feature>
<evidence type="ECO:0000256" key="7">
    <source>
        <dbReference type="ARBA" id="ARBA00023136"/>
    </source>
</evidence>